<protein>
    <submittedName>
        <fullName evidence="1">Uncharacterized protein</fullName>
    </submittedName>
</protein>
<sequence length="88" mass="9834">MLDRLTGMAKHVPIAVSCSVRYRSERIAEYLRRQDDTSVVNVFGRIFERVNTEHPAVTGHVTETDKIHAYSPVGLCGSTVENESINSD</sequence>
<gene>
    <name evidence="1" type="ORF">COMA1_30205</name>
</gene>
<proteinExistence type="predicted"/>
<dbReference type="STRING" id="1742972.COMA1_30205"/>
<dbReference type="Proteomes" id="UP000199032">
    <property type="component" value="Unassembled WGS sequence"/>
</dbReference>
<dbReference type="AlphaFoldDB" id="A0A0S4LHK5"/>
<accession>A0A0S4LHK5</accession>
<dbReference type="EMBL" id="CZQA01000009">
    <property type="protein sequence ID" value="CUS36719.1"/>
    <property type="molecule type" value="Genomic_DNA"/>
</dbReference>
<organism evidence="1 2">
    <name type="scientific">Candidatus Nitrospira nitrosa</name>
    <dbReference type="NCBI Taxonomy" id="1742972"/>
    <lineage>
        <taxon>Bacteria</taxon>
        <taxon>Pseudomonadati</taxon>
        <taxon>Nitrospirota</taxon>
        <taxon>Nitrospiria</taxon>
        <taxon>Nitrospirales</taxon>
        <taxon>Nitrospiraceae</taxon>
        <taxon>Nitrospira</taxon>
    </lineage>
</organism>
<name>A0A0S4LHK5_9BACT</name>
<keyword evidence="2" id="KW-1185">Reference proteome</keyword>
<reference evidence="1 2" key="1">
    <citation type="submission" date="2015-10" db="EMBL/GenBank/DDBJ databases">
        <authorList>
            <person name="Gilbert D.G."/>
        </authorList>
    </citation>
    <scope>NUCLEOTIDE SEQUENCE [LARGE SCALE GENOMIC DNA]</scope>
    <source>
        <strain evidence="1">COMA1</strain>
    </source>
</reference>
<evidence type="ECO:0000313" key="2">
    <source>
        <dbReference type="Proteomes" id="UP000199032"/>
    </source>
</evidence>
<evidence type="ECO:0000313" key="1">
    <source>
        <dbReference type="EMBL" id="CUS36719.1"/>
    </source>
</evidence>